<feature type="compositionally biased region" description="Basic and acidic residues" evidence="1">
    <location>
        <begin position="14"/>
        <end position="28"/>
    </location>
</feature>
<feature type="compositionally biased region" description="Polar residues" evidence="1">
    <location>
        <begin position="38"/>
        <end position="47"/>
    </location>
</feature>
<evidence type="ECO:0000256" key="1">
    <source>
        <dbReference type="SAM" id="MobiDB-lite"/>
    </source>
</evidence>
<dbReference type="EMBL" id="KZ613505">
    <property type="protein sequence ID" value="PMD16478.1"/>
    <property type="molecule type" value="Genomic_DNA"/>
</dbReference>
<reference evidence="2 3" key="1">
    <citation type="submission" date="2016-05" db="EMBL/GenBank/DDBJ databases">
        <title>A degradative enzymes factory behind the ericoid mycorrhizal symbiosis.</title>
        <authorList>
            <consortium name="DOE Joint Genome Institute"/>
            <person name="Martino E."/>
            <person name="Morin E."/>
            <person name="Grelet G."/>
            <person name="Kuo A."/>
            <person name="Kohler A."/>
            <person name="Daghino S."/>
            <person name="Barry K."/>
            <person name="Choi C."/>
            <person name="Cichocki N."/>
            <person name="Clum A."/>
            <person name="Copeland A."/>
            <person name="Hainaut M."/>
            <person name="Haridas S."/>
            <person name="Labutti K."/>
            <person name="Lindquist E."/>
            <person name="Lipzen A."/>
            <person name="Khouja H.-R."/>
            <person name="Murat C."/>
            <person name="Ohm R."/>
            <person name="Olson A."/>
            <person name="Spatafora J."/>
            <person name="Veneault-Fourrey C."/>
            <person name="Henrissat B."/>
            <person name="Grigoriev I."/>
            <person name="Martin F."/>
            <person name="Perotto S."/>
        </authorList>
    </citation>
    <scope>NUCLEOTIDE SEQUENCE [LARGE SCALE GENOMIC DNA]</scope>
    <source>
        <strain evidence="2 3">UAMH 7357</strain>
    </source>
</reference>
<name>A0A2J6PR26_9HELO</name>
<dbReference type="OrthoDB" id="3513709at2759"/>
<evidence type="ECO:0000313" key="2">
    <source>
        <dbReference type="EMBL" id="PMD16478.1"/>
    </source>
</evidence>
<evidence type="ECO:0000313" key="3">
    <source>
        <dbReference type="Proteomes" id="UP000235672"/>
    </source>
</evidence>
<protein>
    <submittedName>
        <fullName evidence="2">Uncharacterized protein</fullName>
    </submittedName>
</protein>
<gene>
    <name evidence="2" type="ORF">NA56DRAFT_649347</name>
</gene>
<dbReference type="Proteomes" id="UP000235672">
    <property type="component" value="Unassembled WGS sequence"/>
</dbReference>
<organism evidence="2 3">
    <name type="scientific">Hyaloscypha hepaticicola</name>
    <dbReference type="NCBI Taxonomy" id="2082293"/>
    <lineage>
        <taxon>Eukaryota</taxon>
        <taxon>Fungi</taxon>
        <taxon>Dikarya</taxon>
        <taxon>Ascomycota</taxon>
        <taxon>Pezizomycotina</taxon>
        <taxon>Leotiomycetes</taxon>
        <taxon>Helotiales</taxon>
        <taxon>Hyaloscyphaceae</taxon>
        <taxon>Hyaloscypha</taxon>
    </lineage>
</organism>
<dbReference type="AlphaFoldDB" id="A0A2J6PR26"/>
<accession>A0A2J6PR26</accession>
<sequence>MVFENVYTKYFRALDPHRRKEEGDHDPQTDSASEPKVPTQSQPSSTGAPKYPQIFTTIQEDPPADANIHKHDWGSSVYPTFDVQVLRPHLSIVNKLKHPTPSISEFREAIAKLSAAMACIWDKYGLIGDSAVASYADYFGLPQQVATTIDLVIRPDLNIRIRAKDITEILCSIDFSDQFAVKRVLGVNIPQVRVMRGDREVLFDVVISDHYTWAEKRQDYDLNLPNNERICLSLAQEPYGEIDGQPNDVTRAHTVLLLSAPWLLRQKILTWSEETTGLHRERAKMDIITLCDVLNASNQTLKIRSGKDIQKLTAFLKDFDNDPMVLGSVIDCPEAFGQWYNLKWVRRTFAVFLFLAVPLAFDYLTSTTDYSFAKRIAL</sequence>
<proteinExistence type="predicted"/>
<feature type="region of interest" description="Disordered" evidence="1">
    <location>
        <begin position="14"/>
        <end position="51"/>
    </location>
</feature>
<keyword evidence="3" id="KW-1185">Reference proteome</keyword>